<dbReference type="Proteomes" id="UP000018208">
    <property type="component" value="Unassembled WGS sequence"/>
</dbReference>
<dbReference type="KEGG" id="ssao:94294803"/>
<name>A0A9P8S1U7_9EUKA</name>
<sequence length="235" mass="25700">MLNIEKFGVINRQFVLHWADIIYLGITASFSGSLQYLWIHRRQYQLFEPAGRADVVHQELNPPWTEAAAQGRKNAPLRDYFGGQRPDPGQQLPAAPDGGAWRVLNVVADRRQRRPVSRGSVGKVSLNSLVQPVLDRLGLSGALVVFDVLAVVEELECGVAADLLCLAYFCCLGAVNFCDDNLVGNGGELLKLRGEALAVSAPWGEKFNQGGLACSDMFVKGSGEVLNCLECEYQH</sequence>
<dbReference type="RefSeq" id="XP_067768200.1">
    <property type="nucleotide sequence ID" value="XM_067904718.1"/>
</dbReference>
<keyword evidence="1" id="KW-0472">Membrane</keyword>
<gene>
    <name evidence="2" type="ORF">SS50377_20780</name>
</gene>
<comment type="caution">
    <text evidence="2">The sequence shown here is derived from an EMBL/GenBank/DDBJ whole genome shotgun (WGS) entry which is preliminary data.</text>
</comment>
<dbReference type="AlphaFoldDB" id="A0A9P8S1U7"/>
<keyword evidence="1" id="KW-0812">Transmembrane</keyword>
<evidence type="ECO:0000256" key="1">
    <source>
        <dbReference type="SAM" id="Phobius"/>
    </source>
</evidence>
<evidence type="ECO:0000313" key="3">
    <source>
        <dbReference type="Proteomes" id="UP000018208"/>
    </source>
</evidence>
<organism evidence="2 3">
    <name type="scientific">Spironucleus salmonicida</name>
    <dbReference type="NCBI Taxonomy" id="348837"/>
    <lineage>
        <taxon>Eukaryota</taxon>
        <taxon>Metamonada</taxon>
        <taxon>Diplomonadida</taxon>
        <taxon>Hexamitidae</taxon>
        <taxon>Hexamitinae</taxon>
        <taxon>Spironucleus</taxon>
    </lineage>
</organism>
<reference evidence="2 3" key="1">
    <citation type="journal article" date="2014" name="PLoS Genet.">
        <title>The Genome of Spironucleus salmonicida Highlights a Fish Pathogen Adapted to Fluctuating Environments.</title>
        <authorList>
            <person name="Xu F."/>
            <person name="Jerlstrom-Hultqvist J."/>
            <person name="Einarsson E."/>
            <person name="Astvaldsson A."/>
            <person name="Svard S.G."/>
            <person name="Andersson J.O."/>
        </authorList>
    </citation>
    <scope>NUCLEOTIDE SEQUENCE [LARGE SCALE GENOMIC DNA]</scope>
    <source>
        <strain evidence="2 3">ATCC 50377</strain>
    </source>
</reference>
<keyword evidence="3" id="KW-1185">Reference proteome</keyword>
<proteinExistence type="predicted"/>
<protein>
    <submittedName>
        <fullName evidence="2">Uncharacterized protein</fullName>
    </submittedName>
</protein>
<accession>A0A9P8S1U7</accession>
<keyword evidence="1" id="KW-1133">Transmembrane helix</keyword>
<evidence type="ECO:0000313" key="2">
    <source>
        <dbReference type="EMBL" id="KAH0577427.1"/>
    </source>
</evidence>
<dbReference type="EMBL" id="AUWU02000001">
    <property type="protein sequence ID" value="KAH0577427.1"/>
    <property type="molecule type" value="Genomic_DNA"/>
</dbReference>
<feature type="transmembrane region" description="Helical" evidence="1">
    <location>
        <begin position="21"/>
        <end position="39"/>
    </location>
</feature>
<dbReference type="GeneID" id="94294803"/>